<reference evidence="8 10" key="2">
    <citation type="submission" date="2021-01" db="EMBL/GenBank/DDBJ databases">
        <title>Biogeographic distribution of Paracoccus.</title>
        <authorList>
            <person name="Hollensteiner J."/>
            <person name="Leineberger J."/>
            <person name="Brinkhoff T."/>
            <person name="Daniel R."/>
        </authorList>
    </citation>
    <scope>NUCLEOTIDE SEQUENCE [LARGE SCALE GENOMIC DNA]</scope>
    <source>
        <strain evidence="8 10">DSM 18447</strain>
    </source>
</reference>
<feature type="transmembrane region" description="Helical" evidence="5">
    <location>
        <begin position="273"/>
        <end position="291"/>
    </location>
</feature>
<evidence type="ECO:0000313" key="9">
    <source>
        <dbReference type="Proteomes" id="UP000186216"/>
    </source>
</evidence>
<dbReference type="RefSeq" id="WP_076524467.1">
    <property type="nucleotide sequence ID" value="NZ_CP067140.1"/>
</dbReference>
<keyword evidence="2 5" id="KW-0812">Transmembrane</keyword>
<dbReference type="InterPro" id="IPR011701">
    <property type="entry name" value="MFS"/>
</dbReference>
<evidence type="ECO:0000259" key="6">
    <source>
        <dbReference type="PROSITE" id="PS50850"/>
    </source>
</evidence>
<dbReference type="GO" id="GO:0022857">
    <property type="term" value="F:transmembrane transporter activity"/>
    <property type="evidence" value="ECO:0007669"/>
    <property type="project" value="InterPro"/>
</dbReference>
<organism evidence="7 9">
    <name type="scientific">Paracoccus saliphilus</name>
    <dbReference type="NCBI Taxonomy" id="405559"/>
    <lineage>
        <taxon>Bacteria</taxon>
        <taxon>Pseudomonadati</taxon>
        <taxon>Pseudomonadota</taxon>
        <taxon>Alphaproteobacteria</taxon>
        <taxon>Rhodobacterales</taxon>
        <taxon>Paracoccaceae</taxon>
        <taxon>Paracoccus</taxon>
    </lineage>
</organism>
<feature type="transmembrane region" description="Helical" evidence="5">
    <location>
        <begin position="356"/>
        <end position="375"/>
    </location>
</feature>
<dbReference type="EMBL" id="FTOU01000003">
    <property type="protein sequence ID" value="SIS73408.1"/>
    <property type="molecule type" value="Genomic_DNA"/>
</dbReference>
<evidence type="ECO:0000256" key="4">
    <source>
        <dbReference type="ARBA" id="ARBA00023136"/>
    </source>
</evidence>
<dbReference type="PANTHER" id="PTHR23514">
    <property type="entry name" value="BYPASS OF STOP CODON PROTEIN 6"/>
    <property type="match status" value="1"/>
</dbReference>
<feature type="transmembrane region" description="Helical" evidence="5">
    <location>
        <begin position="167"/>
        <end position="186"/>
    </location>
</feature>
<name>A0AA45W3B6_9RHOB</name>
<evidence type="ECO:0000256" key="5">
    <source>
        <dbReference type="SAM" id="Phobius"/>
    </source>
</evidence>
<dbReference type="PROSITE" id="PS50850">
    <property type="entry name" value="MFS"/>
    <property type="match status" value="1"/>
</dbReference>
<comment type="subcellular location">
    <subcellularLocation>
        <location evidence="1">Membrane</location>
        <topology evidence="1">Multi-pass membrane protein</topology>
    </subcellularLocation>
</comment>
<evidence type="ECO:0000313" key="7">
    <source>
        <dbReference type="EMBL" id="SIS73408.1"/>
    </source>
</evidence>
<dbReference type="InterPro" id="IPR020846">
    <property type="entry name" value="MFS_dom"/>
</dbReference>
<dbReference type="GO" id="GO:0016020">
    <property type="term" value="C:membrane"/>
    <property type="evidence" value="ECO:0007669"/>
    <property type="project" value="UniProtKB-SubCell"/>
</dbReference>
<dbReference type="Pfam" id="PF07690">
    <property type="entry name" value="MFS_1"/>
    <property type="match status" value="1"/>
</dbReference>
<feature type="transmembrane region" description="Helical" evidence="5">
    <location>
        <begin position="297"/>
        <end position="317"/>
    </location>
</feature>
<evidence type="ECO:0000256" key="1">
    <source>
        <dbReference type="ARBA" id="ARBA00004141"/>
    </source>
</evidence>
<feature type="transmembrane region" description="Helical" evidence="5">
    <location>
        <begin position="12"/>
        <end position="31"/>
    </location>
</feature>
<dbReference type="SUPFAM" id="SSF103473">
    <property type="entry name" value="MFS general substrate transporter"/>
    <property type="match status" value="1"/>
</dbReference>
<dbReference type="AlphaFoldDB" id="A0AA45W3B6"/>
<feature type="domain" description="Major facilitator superfamily (MFS) profile" evidence="6">
    <location>
        <begin position="12"/>
        <end position="384"/>
    </location>
</feature>
<dbReference type="Proteomes" id="UP000186216">
    <property type="component" value="Unassembled WGS sequence"/>
</dbReference>
<keyword evidence="4 5" id="KW-0472">Membrane</keyword>
<dbReference type="Proteomes" id="UP001215549">
    <property type="component" value="Chromosome"/>
</dbReference>
<feature type="transmembrane region" description="Helical" evidence="5">
    <location>
        <begin position="242"/>
        <end position="261"/>
    </location>
</feature>
<dbReference type="EMBL" id="CP067140">
    <property type="protein sequence ID" value="WCR04864.1"/>
    <property type="molecule type" value="Genomic_DNA"/>
</dbReference>
<proteinExistence type="predicted"/>
<keyword evidence="10" id="KW-1185">Reference proteome</keyword>
<dbReference type="Gene3D" id="1.20.1250.20">
    <property type="entry name" value="MFS general substrate transporter like domains"/>
    <property type="match status" value="2"/>
</dbReference>
<gene>
    <name evidence="8" type="ORF">JHX88_09215</name>
    <name evidence="7" type="ORF">SAMN05421772_103362</name>
</gene>
<feature type="transmembrane region" description="Helical" evidence="5">
    <location>
        <begin position="324"/>
        <end position="344"/>
    </location>
</feature>
<protein>
    <submittedName>
        <fullName evidence="8">MFS transporter</fullName>
    </submittedName>
    <submittedName>
        <fullName evidence="7">Predicted arabinose efflux permease, MFS family</fullName>
    </submittedName>
</protein>
<sequence>MIDRDDRPAGSARMAVSALFFANGLMIGSWAPKLPALMARLGISEGTAGMVVLMLGLGSLLVMPVFGAMTARHGSARAVRISALLALPILLLMSLAPNLLLVAATVLLFGGFLGGMDVAMNANAVAVERARRRAIMSSCHGFWSLGGVVGAGLGGMALSSLGELGHALLATLIFGAVLGFALPRMLRDAPDAREAKAPLRLPRSPLPYIIGFMALCCMVPEGAILDWAAVYLQREMGASLSLAGWGFAACAATMAVMRFLGDILRQKLGAVSMLRISAVVAIAGLGIAGMASGPVMAIIGFGFAGLGIANLVPIAFSAAGNLPLLAPGVGLAVVTMMGYSGILLAPGSIGFLAEKMSFSSIYLGLAGLLIVPLLLSPLARTAEFNDEEEVASAA</sequence>
<feature type="transmembrane region" description="Helical" evidence="5">
    <location>
        <begin position="101"/>
        <end position="120"/>
    </location>
</feature>
<evidence type="ECO:0000313" key="8">
    <source>
        <dbReference type="EMBL" id="WCR04864.1"/>
    </source>
</evidence>
<evidence type="ECO:0000313" key="10">
    <source>
        <dbReference type="Proteomes" id="UP001215549"/>
    </source>
</evidence>
<dbReference type="InterPro" id="IPR036259">
    <property type="entry name" value="MFS_trans_sf"/>
</dbReference>
<evidence type="ECO:0000256" key="2">
    <source>
        <dbReference type="ARBA" id="ARBA00022692"/>
    </source>
</evidence>
<dbReference type="CDD" id="cd17393">
    <property type="entry name" value="MFS_MosC_like"/>
    <property type="match status" value="1"/>
</dbReference>
<dbReference type="PANTHER" id="PTHR23514:SF13">
    <property type="entry name" value="INNER MEMBRANE PROTEIN YBJJ"/>
    <property type="match status" value="1"/>
</dbReference>
<evidence type="ECO:0000256" key="3">
    <source>
        <dbReference type="ARBA" id="ARBA00022989"/>
    </source>
</evidence>
<keyword evidence="3 5" id="KW-1133">Transmembrane helix</keyword>
<reference evidence="7 9" key="1">
    <citation type="submission" date="2017-01" db="EMBL/GenBank/DDBJ databases">
        <authorList>
            <person name="Varghese N."/>
            <person name="Submissions S."/>
        </authorList>
    </citation>
    <scope>NUCLEOTIDE SEQUENCE [LARGE SCALE GENOMIC DNA]</scope>
    <source>
        <strain evidence="7 9">DSM 18447</strain>
    </source>
</reference>
<feature type="transmembrane region" description="Helical" evidence="5">
    <location>
        <begin position="141"/>
        <end position="161"/>
    </location>
</feature>
<accession>A0AA45W3B6</accession>
<dbReference type="InterPro" id="IPR051788">
    <property type="entry name" value="MFS_Transporter"/>
</dbReference>
<feature type="transmembrane region" description="Helical" evidence="5">
    <location>
        <begin position="78"/>
        <end position="95"/>
    </location>
</feature>
<feature type="transmembrane region" description="Helical" evidence="5">
    <location>
        <begin position="51"/>
        <end position="71"/>
    </location>
</feature>
<feature type="transmembrane region" description="Helical" evidence="5">
    <location>
        <begin position="206"/>
        <end position="230"/>
    </location>
</feature>